<dbReference type="Proteomes" id="UP000663829">
    <property type="component" value="Unassembled WGS sequence"/>
</dbReference>
<dbReference type="GO" id="GO:0046872">
    <property type="term" value="F:metal ion binding"/>
    <property type="evidence" value="ECO:0007669"/>
    <property type="project" value="UniProtKB-UniRule"/>
</dbReference>
<evidence type="ECO:0000256" key="3">
    <source>
        <dbReference type="ARBA" id="ARBA00022840"/>
    </source>
</evidence>
<reference evidence="6" key="1">
    <citation type="submission" date="2021-02" db="EMBL/GenBank/DDBJ databases">
        <authorList>
            <person name="Nowell W R."/>
        </authorList>
    </citation>
    <scope>NUCLEOTIDE SEQUENCE</scope>
</reference>
<protein>
    <recommendedName>
        <fullName evidence="4">Vesicle-fusing ATPase</fullName>
        <ecNumber evidence="4">3.6.4.6</ecNumber>
    </recommendedName>
</protein>
<evidence type="ECO:0000256" key="1">
    <source>
        <dbReference type="ARBA" id="ARBA00006914"/>
    </source>
</evidence>
<comment type="function">
    <text evidence="4">Required for vesicle-mediated transport. Catalyzes the fusion of transport vesicles within the Golgi cisternae. Is also required for transport from the endoplasmic reticulum to the Golgi stack. Seems to function as a fusion protein required for the delivery of cargo proteins to all compartments of the Golgi stack independent of vesicle origin.</text>
</comment>
<dbReference type="Gene3D" id="3.40.50.300">
    <property type="entry name" value="P-loop containing nucleotide triphosphate hydrolases"/>
    <property type="match status" value="1"/>
</dbReference>
<keyword evidence="4" id="KW-0479">Metal-binding</keyword>
<keyword evidence="9" id="KW-1185">Reference proteome</keyword>
<dbReference type="AlphaFoldDB" id="A0A814J8H9"/>
<dbReference type="GO" id="GO:0005795">
    <property type="term" value="C:Golgi stack"/>
    <property type="evidence" value="ECO:0007669"/>
    <property type="project" value="TreeGrafter"/>
</dbReference>
<name>A0A814J8H9_9BILA</name>
<comment type="cofactor">
    <cofactor evidence="4">
        <name>Mg(2+)</name>
        <dbReference type="ChEBI" id="CHEBI:18420"/>
    </cofactor>
    <text evidence="4">Binds 1 Mg(2+) ion per subunit.</text>
</comment>
<organism evidence="6 9">
    <name type="scientific">Didymodactylos carnosus</name>
    <dbReference type="NCBI Taxonomy" id="1234261"/>
    <lineage>
        <taxon>Eukaryota</taxon>
        <taxon>Metazoa</taxon>
        <taxon>Spiralia</taxon>
        <taxon>Gnathifera</taxon>
        <taxon>Rotifera</taxon>
        <taxon>Eurotatoria</taxon>
        <taxon>Bdelloidea</taxon>
        <taxon>Philodinida</taxon>
        <taxon>Philodinidae</taxon>
        <taxon>Didymodactylos</taxon>
    </lineage>
</organism>
<dbReference type="SUPFAM" id="SSF52540">
    <property type="entry name" value="P-loop containing nucleoside triphosphate hydrolases"/>
    <property type="match status" value="1"/>
</dbReference>
<keyword evidence="4" id="KW-0378">Hydrolase</keyword>
<comment type="subcellular location">
    <subcellularLocation>
        <location evidence="4">Cytoplasm</location>
    </subcellularLocation>
</comment>
<keyword evidence="2 4" id="KW-0547">Nucleotide-binding</keyword>
<dbReference type="PANTHER" id="PTHR23078:SF3">
    <property type="entry name" value="VESICLE-FUSING ATPASE"/>
    <property type="match status" value="1"/>
</dbReference>
<dbReference type="GO" id="GO:0035494">
    <property type="term" value="P:SNARE complex disassembly"/>
    <property type="evidence" value="ECO:0007669"/>
    <property type="project" value="InterPro"/>
</dbReference>
<keyword evidence="4" id="KW-0963">Cytoplasm</keyword>
<keyword evidence="3 4" id="KW-0067">ATP-binding</keyword>
<sequence length="98" mass="11254">MIRDTEEAIIKEEKKANRIINKKYNFGRVIGGCEEVLEQIFGDILLSRLYPSTFINQTGIKHCRRILRHGPPGSRKTLFARTTCQALNVKPKAGWIQK</sequence>
<comment type="caution">
    <text evidence="6">The sequence shown here is derived from an EMBL/GenBank/DDBJ whole genome shotgun (WGS) entry which is preliminary data.</text>
</comment>
<keyword evidence="4" id="KW-0813">Transport</keyword>
<evidence type="ECO:0000256" key="4">
    <source>
        <dbReference type="RuleBase" id="RU367045"/>
    </source>
</evidence>
<dbReference type="EMBL" id="CAJOBC010003882">
    <property type="protein sequence ID" value="CAF3804720.1"/>
    <property type="molecule type" value="Genomic_DNA"/>
</dbReference>
<dbReference type="EMBL" id="CAJNOK010001474">
    <property type="protein sequence ID" value="CAF0813801.1"/>
    <property type="molecule type" value="Genomic_DNA"/>
</dbReference>
<comment type="catalytic activity">
    <reaction evidence="4">
        <text>ATP + H2O = ADP + phosphate + H(+)</text>
        <dbReference type="Rhea" id="RHEA:13065"/>
        <dbReference type="ChEBI" id="CHEBI:15377"/>
        <dbReference type="ChEBI" id="CHEBI:15378"/>
        <dbReference type="ChEBI" id="CHEBI:30616"/>
        <dbReference type="ChEBI" id="CHEBI:43474"/>
        <dbReference type="ChEBI" id="CHEBI:456216"/>
        <dbReference type="EC" id="3.6.4.6"/>
    </reaction>
</comment>
<dbReference type="GO" id="GO:0006891">
    <property type="term" value="P:intra-Golgi vesicle-mediated transport"/>
    <property type="evidence" value="ECO:0007669"/>
    <property type="project" value="TreeGrafter"/>
</dbReference>
<dbReference type="GO" id="GO:0005524">
    <property type="term" value="F:ATP binding"/>
    <property type="evidence" value="ECO:0007669"/>
    <property type="project" value="UniProtKB-UniRule"/>
</dbReference>
<dbReference type="Proteomes" id="UP000682733">
    <property type="component" value="Unassembled WGS sequence"/>
</dbReference>
<dbReference type="GO" id="GO:0016887">
    <property type="term" value="F:ATP hydrolysis activity"/>
    <property type="evidence" value="ECO:0007669"/>
    <property type="project" value="InterPro"/>
</dbReference>
<accession>A0A814J8H9</accession>
<evidence type="ECO:0000256" key="2">
    <source>
        <dbReference type="ARBA" id="ARBA00022741"/>
    </source>
</evidence>
<proteinExistence type="inferred from homology"/>
<dbReference type="EMBL" id="CAJNOQ010003882">
    <property type="protein sequence ID" value="CAF1034025.1"/>
    <property type="molecule type" value="Genomic_DNA"/>
</dbReference>
<dbReference type="EC" id="3.6.4.6" evidence="4"/>
<dbReference type="GO" id="GO:0043001">
    <property type="term" value="P:Golgi to plasma membrane protein transport"/>
    <property type="evidence" value="ECO:0007669"/>
    <property type="project" value="TreeGrafter"/>
</dbReference>
<evidence type="ECO:0000313" key="8">
    <source>
        <dbReference type="EMBL" id="CAF3804720.1"/>
    </source>
</evidence>
<dbReference type="Proteomes" id="UP000677228">
    <property type="component" value="Unassembled WGS sequence"/>
</dbReference>
<dbReference type="InterPro" id="IPR039812">
    <property type="entry name" value="Vesicle-fus_ATPase"/>
</dbReference>
<dbReference type="Proteomes" id="UP000681722">
    <property type="component" value="Unassembled WGS sequence"/>
</dbReference>
<gene>
    <name evidence="6" type="ORF">GPM918_LOCUS15428</name>
    <name evidence="5" type="ORF">OVA965_LOCUS5284</name>
    <name evidence="8" type="ORF">SRO942_LOCUS15428</name>
    <name evidence="7" type="ORF">TMI583_LOCUS5282</name>
</gene>
<keyword evidence="4" id="KW-0653">Protein transport</keyword>
<evidence type="ECO:0000313" key="9">
    <source>
        <dbReference type="Proteomes" id="UP000663829"/>
    </source>
</evidence>
<evidence type="ECO:0000313" key="5">
    <source>
        <dbReference type="EMBL" id="CAF0813801.1"/>
    </source>
</evidence>
<dbReference type="OrthoDB" id="9982946at2759"/>
<comment type="similarity">
    <text evidence="1 4">Belongs to the AAA ATPase family.</text>
</comment>
<dbReference type="InterPro" id="IPR027417">
    <property type="entry name" value="P-loop_NTPase"/>
</dbReference>
<dbReference type="PANTHER" id="PTHR23078">
    <property type="entry name" value="VESICULAR-FUSION PROTEIN NSF"/>
    <property type="match status" value="1"/>
</dbReference>
<keyword evidence="4" id="KW-0931">ER-Golgi transport</keyword>
<dbReference type="EMBL" id="CAJOBA010001474">
    <property type="protein sequence ID" value="CAF3597698.1"/>
    <property type="molecule type" value="Genomic_DNA"/>
</dbReference>
<keyword evidence="4" id="KW-0460">Magnesium</keyword>
<evidence type="ECO:0000313" key="7">
    <source>
        <dbReference type="EMBL" id="CAF3597698.1"/>
    </source>
</evidence>
<evidence type="ECO:0000313" key="6">
    <source>
        <dbReference type="EMBL" id="CAF1034025.1"/>
    </source>
</evidence>